<evidence type="ECO:0000313" key="1">
    <source>
        <dbReference type="EMBL" id="KAJ3478519.1"/>
    </source>
</evidence>
<evidence type="ECO:0000313" key="2">
    <source>
        <dbReference type="Proteomes" id="UP001148737"/>
    </source>
</evidence>
<organism evidence="1 2">
    <name type="scientific">Lecanicillium saksenae</name>
    <dbReference type="NCBI Taxonomy" id="468837"/>
    <lineage>
        <taxon>Eukaryota</taxon>
        <taxon>Fungi</taxon>
        <taxon>Dikarya</taxon>
        <taxon>Ascomycota</taxon>
        <taxon>Pezizomycotina</taxon>
        <taxon>Sordariomycetes</taxon>
        <taxon>Hypocreomycetidae</taxon>
        <taxon>Hypocreales</taxon>
        <taxon>Cordycipitaceae</taxon>
        <taxon>Lecanicillium</taxon>
    </lineage>
</organism>
<protein>
    <submittedName>
        <fullName evidence="1">Uncharacterized protein</fullName>
    </submittedName>
</protein>
<gene>
    <name evidence="1" type="ORF">NLG97_g8558</name>
</gene>
<name>A0ACC1QJS1_9HYPO</name>
<sequence length="288" mass="30434">MRHALISSLLVASAYSHGVILKTIGANGVTAPGACVLDGTPRNCIVNSCGAQADTAIVRDFEINSGKYGPLGWTQGGGECKADAVISAWMGVGPVPRYSKGRQSTGQEDPKPSGGFPLLDLISFGCKRRLYDHETIISDNEGKGKDSGLPTTNDQGEISFVYRVVNEDGGGPLTVALDTWSAGTDKAAFVNAKKEEQARITKNVFGIPFVGLTTATGSECTITIKMPEGAVCKGEVAGLNNVCFARFRNMGQAGPFGGAGFFTQSSESRKRAIAYRLKKRMDIEGLEN</sequence>
<reference evidence="1" key="1">
    <citation type="submission" date="2022-07" db="EMBL/GenBank/DDBJ databases">
        <title>Genome Sequence of Lecanicillium saksenae.</title>
        <authorList>
            <person name="Buettner E."/>
        </authorList>
    </citation>
    <scope>NUCLEOTIDE SEQUENCE</scope>
    <source>
        <strain evidence="1">VT-O1</strain>
    </source>
</reference>
<proteinExistence type="predicted"/>
<accession>A0ACC1QJS1</accession>
<keyword evidence="2" id="KW-1185">Reference proteome</keyword>
<comment type="caution">
    <text evidence="1">The sequence shown here is derived from an EMBL/GenBank/DDBJ whole genome shotgun (WGS) entry which is preliminary data.</text>
</comment>
<dbReference type="Proteomes" id="UP001148737">
    <property type="component" value="Unassembled WGS sequence"/>
</dbReference>
<dbReference type="EMBL" id="JANAKD010001535">
    <property type="protein sequence ID" value="KAJ3478519.1"/>
    <property type="molecule type" value="Genomic_DNA"/>
</dbReference>